<dbReference type="Gene3D" id="3.30.160.60">
    <property type="entry name" value="Classic Zinc Finger"/>
    <property type="match status" value="1"/>
</dbReference>
<gene>
    <name evidence="12" type="primary">LOC111436930</name>
</gene>
<evidence type="ECO:0000256" key="8">
    <source>
        <dbReference type="PROSITE-ProRule" id="PRU00042"/>
    </source>
</evidence>
<evidence type="ECO:0000313" key="11">
    <source>
        <dbReference type="Proteomes" id="UP000504609"/>
    </source>
</evidence>
<dbReference type="GeneID" id="111436930"/>
<evidence type="ECO:0000256" key="5">
    <source>
        <dbReference type="ARBA" id="ARBA00023015"/>
    </source>
</evidence>
<evidence type="ECO:0000259" key="10">
    <source>
        <dbReference type="PROSITE" id="PS50157"/>
    </source>
</evidence>
<sequence length="155" mass="17057">MDSEKLGSSSESSSGEQSDRVNEDDSDSFGVKRSYGCIFCKRGFTNAQALGGHMNIHRKDRANKAKQIASFCVPSKQIEPSTFVNTPNFEPLLVGSKVSYAPSGSNPDGYFQELGDLNMNYWGNDLSLRIEPSKGRRGVWSGEGLDLELRLGHYP</sequence>
<protein>
    <submittedName>
        <fullName evidence="12">Probable transcriptional regulator RABBIT EARS</fullName>
    </submittedName>
</protein>
<keyword evidence="4" id="KW-0862">Zinc</keyword>
<dbReference type="GO" id="GO:0008270">
    <property type="term" value="F:zinc ion binding"/>
    <property type="evidence" value="ECO:0007669"/>
    <property type="project" value="UniProtKB-KW"/>
</dbReference>
<dbReference type="PROSITE" id="PS50157">
    <property type="entry name" value="ZINC_FINGER_C2H2_2"/>
    <property type="match status" value="1"/>
</dbReference>
<evidence type="ECO:0000256" key="7">
    <source>
        <dbReference type="ARBA" id="ARBA00023242"/>
    </source>
</evidence>
<dbReference type="InterPro" id="IPR036236">
    <property type="entry name" value="Znf_C2H2_sf"/>
</dbReference>
<dbReference type="InterPro" id="IPR013087">
    <property type="entry name" value="Znf_C2H2_type"/>
</dbReference>
<keyword evidence="6" id="KW-0804">Transcription</keyword>
<reference evidence="12" key="1">
    <citation type="submission" date="2025-08" db="UniProtKB">
        <authorList>
            <consortium name="RefSeq"/>
        </authorList>
    </citation>
    <scope>IDENTIFICATION</scope>
    <source>
        <tissue evidence="12">Young leaves</tissue>
    </source>
</reference>
<evidence type="ECO:0000313" key="12">
    <source>
        <dbReference type="RefSeq" id="XP_022930490.1"/>
    </source>
</evidence>
<dbReference type="InterPro" id="IPR052426">
    <property type="entry name" value="Plant_dev_regulator"/>
</dbReference>
<name>A0A6J1EX07_CUCMO</name>
<evidence type="ECO:0000256" key="6">
    <source>
        <dbReference type="ARBA" id="ARBA00023163"/>
    </source>
</evidence>
<proteinExistence type="predicted"/>
<keyword evidence="3 8" id="KW-0863">Zinc-finger</keyword>
<dbReference type="Proteomes" id="UP000504609">
    <property type="component" value="Unplaced"/>
</dbReference>
<dbReference type="GO" id="GO:0005634">
    <property type="term" value="C:nucleus"/>
    <property type="evidence" value="ECO:0007669"/>
    <property type="project" value="UniProtKB-SubCell"/>
</dbReference>
<comment type="subcellular location">
    <subcellularLocation>
        <location evidence="1">Nucleus</location>
    </subcellularLocation>
</comment>
<evidence type="ECO:0000256" key="1">
    <source>
        <dbReference type="ARBA" id="ARBA00004123"/>
    </source>
</evidence>
<feature type="region of interest" description="Disordered" evidence="9">
    <location>
        <begin position="1"/>
        <end position="28"/>
    </location>
</feature>
<dbReference type="RefSeq" id="XP_022930490.1">
    <property type="nucleotide sequence ID" value="XM_023074722.1"/>
</dbReference>
<evidence type="ECO:0000256" key="2">
    <source>
        <dbReference type="ARBA" id="ARBA00022723"/>
    </source>
</evidence>
<dbReference type="KEGG" id="cmos:111436930"/>
<keyword evidence="7" id="KW-0539">Nucleus</keyword>
<organism evidence="11 12">
    <name type="scientific">Cucurbita moschata</name>
    <name type="common">Winter crookneck squash</name>
    <name type="synonym">Cucurbita pepo var. moschata</name>
    <dbReference type="NCBI Taxonomy" id="3662"/>
    <lineage>
        <taxon>Eukaryota</taxon>
        <taxon>Viridiplantae</taxon>
        <taxon>Streptophyta</taxon>
        <taxon>Embryophyta</taxon>
        <taxon>Tracheophyta</taxon>
        <taxon>Spermatophyta</taxon>
        <taxon>Magnoliopsida</taxon>
        <taxon>eudicotyledons</taxon>
        <taxon>Gunneridae</taxon>
        <taxon>Pentapetalae</taxon>
        <taxon>rosids</taxon>
        <taxon>fabids</taxon>
        <taxon>Cucurbitales</taxon>
        <taxon>Cucurbitaceae</taxon>
        <taxon>Cucurbiteae</taxon>
        <taxon>Cucurbita</taxon>
    </lineage>
</organism>
<keyword evidence="2" id="KW-0479">Metal-binding</keyword>
<accession>A0A6J1EX07</accession>
<evidence type="ECO:0000256" key="4">
    <source>
        <dbReference type="ARBA" id="ARBA00022833"/>
    </source>
</evidence>
<dbReference type="AlphaFoldDB" id="A0A6J1EX07"/>
<dbReference type="PROSITE" id="PS00028">
    <property type="entry name" value="ZINC_FINGER_C2H2_1"/>
    <property type="match status" value="1"/>
</dbReference>
<evidence type="ECO:0000256" key="3">
    <source>
        <dbReference type="ARBA" id="ARBA00022771"/>
    </source>
</evidence>
<evidence type="ECO:0000256" key="9">
    <source>
        <dbReference type="SAM" id="MobiDB-lite"/>
    </source>
</evidence>
<keyword evidence="11" id="KW-1185">Reference proteome</keyword>
<feature type="compositionally biased region" description="Low complexity" evidence="9">
    <location>
        <begin position="1"/>
        <end position="16"/>
    </location>
</feature>
<dbReference type="PANTHER" id="PTHR45801:SF111">
    <property type="entry name" value="C2H2 AND C2HC ZINC FINGERS SUPERFAMILY PROTEIN"/>
    <property type="match status" value="1"/>
</dbReference>
<dbReference type="SUPFAM" id="SSF57667">
    <property type="entry name" value="beta-beta-alpha zinc fingers"/>
    <property type="match status" value="1"/>
</dbReference>
<dbReference type="PANTHER" id="PTHR45801">
    <property type="entry name" value="OS07G0101800 PROTEIN"/>
    <property type="match status" value="1"/>
</dbReference>
<keyword evidence="5" id="KW-0805">Transcription regulation</keyword>
<feature type="domain" description="C2H2-type" evidence="10">
    <location>
        <begin position="35"/>
        <end position="62"/>
    </location>
</feature>